<dbReference type="GO" id="GO:0071218">
    <property type="term" value="P:cellular response to misfolded protein"/>
    <property type="evidence" value="ECO:0007669"/>
    <property type="project" value="TreeGrafter"/>
</dbReference>
<dbReference type="Gene3D" id="6.10.140.2020">
    <property type="match status" value="1"/>
</dbReference>
<dbReference type="InterPro" id="IPR011990">
    <property type="entry name" value="TPR-like_helical_dom_sf"/>
</dbReference>
<proteinExistence type="predicted"/>
<dbReference type="SUPFAM" id="SSF48452">
    <property type="entry name" value="TPR-like"/>
    <property type="match status" value="1"/>
</dbReference>
<evidence type="ECO:0000256" key="5">
    <source>
        <dbReference type="ARBA" id="ARBA00022786"/>
    </source>
</evidence>
<keyword evidence="3" id="KW-0808">Transferase</keyword>
<dbReference type="Pfam" id="PF13424">
    <property type="entry name" value="TPR_12"/>
    <property type="match status" value="1"/>
</dbReference>
<dbReference type="Pfam" id="PF18391">
    <property type="entry name" value="CHIP_TPR_N"/>
    <property type="match status" value="1"/>
</dbReference>
<keyword evidence="12" id="KW-1185">Reference proteome</keyword>
<sequence>MTGAAELKEQGNKYFVARKYSEAIASYSKAIIKNGSIATYYTNRALCYLRLKKWDEAIKDCKNALELDANLVKAYYFLGEAYFEQNLFDEAINNLNKAYDLAKNQKLLFGDDISAALRKAKRKRFLALEEKRINQEIELQTYLKNLILQDKAKKLEEAQTSTEKDNIEEKNDSVIAELNDIFKQVDERRQARDVPDYLCGKISFELMRDPVITPDGITYDRKDIEEHLHRVGHFDPVTRQPLTSAQLIPNFAMKEVVDTYLQENPWAEEY</sequence>
<protein>
    <recommendedName>
        <fullName evidence="7">E3 ubiquitin-protein ligase CHIP</fullName>
        <ecNumber evidence="2">2.3.2.27</ecNumber>
    </recommendedName>
    <alternativeName>
        <fullName evidence="8">RING-type E3 ubiquitin transferase CHIP</fullName>
    </alternativeName>
</protein>
<dbReference type="SMART" id="SM00028">
    <property type="entry name" value="TPR"/>
    <property type="match status" value="3"/>
</dbReference>
<feature type="repeat" description="TPR" evidence="9">
    <location>
        <begin position="38"/>
        <end position="71"/>
    </location>
</feature>
<dbReference type="GO" id="GO:0000209">
    <property type="term" value="P:protein polyubiquitination"/>
    <property type="evidence" value="ECO:0007669"/>
    <property type="project" value="TreeGrafter"/>
</dbReference>
<dbReference type="GO" id="GO:0051087">
    <property type="term" value="F:protein-folding chaperone binding"/>
    <property type="evidence" value="ECO:0007669"/>
    <property type="project" value="TreeGrafter"/>
</dbReference>
<evidence type="ECO:0000256" key="7">
    <source>
        <dbReference type="ARBA" id="ARBA00044534"/>
    </source>
</evidence>
<reference evidence="11" key="1">
    <citation type="submission" date="2020-06" db="EMBL/GenBank/DDBJ databases">
        <title>Draft genome of Bugula neritina, a colonial animal packing powerful symbionts and potential medicines.</title>
        <authorList>
            <person name="Rayko M."/>
        </authorList>
    </citation>
    <scope>NUCLEOTIDE SEQUENCE [LARGE SCALE GENOMIC DNA]</scope>
    <source>
        <strain evidence="11">Kwan_BN1</strain>
    </source>
</reference>
<feature type="domain" description="U-box" evidence="10">
    <location>
        <begin position="193"/>
        <end position="267"/>
    </location>
</feature>
<feature type="repeat" description="TPR" evidence="9">
    <location>
        <begin position="72"/>
        <end position="105"/>
    </location>
</feature>
<dbReference type="PANTHER" id="PTHR46803">
    <property type="entry name" value="E3 UBIQUITIN-PROTEIN LIGASE CHIP"/>
    <property type="match status" value="1"/>
</dbReference>
<dbReference type="PANTHER" id="PTHR46803:SF2">
    <property type="entry name" value="E3 UBIQUITIN-PROTEIN LIGASE CHIP"/>
    <property type="match status" value="1"/>
</dbReference>
<evidence type="ECO:0000259" key="10">
    <source>
        <dbReference type="PROSITE" id="PS51698"/>
    </source>
</evidence>
<dbReference type="Gene3D" id="1.25.40.10">
    <property type="entry name" value="Tetratricopeptide repeat domain"/>
    <property type="match status" value="1"/>
</dbReference>
<organism evidence="11 12">
    <name type="scientific">Bugula neritina</name>
    <name type="common">Brown bryozoan</name>
    <name type="synonym">Sertularia neritina</name>
    <dbReference type="NCBI Taxonomy" id="10212"/>
    <lineage>
        <taxon>Eukaryota</taxon>
        <taxon>Metazoa</taxon>
        <taxon>Spiralia</taxon>
        <taxon>Lophotrochozoa</taxon>
        <taxon>Bryozoa</taxon>
        <taxon>Gymnolaemata</taxon>
        <taxon>Cheilostomatida</taxon>
        <taxon>Flustrina</taxon>
        <taxon>Buguloidea</taxon>
        <taxon>Bugulidae</taxon>
        <taxon>Bugula</taxon>
    </lineage>
</organism>
<comment type="caution">
    <text evidence="11">The sequence shown here is derived from an EMBL/GenBank/DDBJ whole genome shotgun (WGS) entry which is preliminary data.</text>
</comment>
<dbReference type="AlphaFoldDB" id="A0A7J7JC88"/>
<evidence type="ECO:0000256" key="6">
    <source>
        <dbReference type="ARBA" id="ARBA00022803"/>
    </source>
</evidence>
<dbReference type="SMART" id="SM00504">
    <property type="entry name" value="Ubox"/>
    <property type="match status" value="1"/>
</dbReference>
<dbReference type="PROSITE" id="PS51698">
    <property type="entry name" value="U_BOX"/>
    <property type="match status" value="1"/>
</dbReference>
<dbReference type="InterPro" id="IPR019734">
    <property type="entry name" value="TPR_rpt"/>
</dbReference>
<evidence type="ECO:0000256" key="2">
    <source>
        <dbReference type="ARBA" id="ARBA00012483"/>
    </source>
</evidence>
<evidence type="ECO:0000256" key="8">
    <source>
        <dbReference type="ARBA" id="ARBA00044543"/>
    </source>
</evidence>
<evidence type="ECO:0000256" key="4">
    <source>
        <dbReference type="ARBA" id="ARBA00022737"/>
    </source>
</evidence>
<dbReference type="GO" id="GO:0061630">
    <property type="term" value="F:ubiquitin protein ligase activity"/>
    <property type="evidence" value="ECO:0007669"/>
    <property type="project" value="UniProtKB-EC"/>
</dbReference>
<comment type="catalytic activity">
    <reaction evidence="1">
        <text>S-ubiquitinyl-[E2 ubiquitin-conjugating enzyme]-L-cysteine + [acceptor protein]-L-lysine = [E2 ubiquitin-conjugating enzyme]-L-cysteine + N(6)-ubiquitinyl-[acceptor protein]-L-lysine.</text>
        <dbReference type="EC" id="2.3.2.27"/>
    </reaction>
</comment>
<keyword evidence="4" id="KW-0677">Repeat</keyword>
<dbReference type="Proteomes" id="UP000593567">
    <property type="component" value="Unassembled WGS sequence"/>
</dbReference>
<dbReference type="InterPro" id="IPR045202">
    <property type="entry name" value="CHIP_RING-Ubox"/>
</dbReference>
<name>A0A7J7JC88_BUGNE</name>
<gene>
    <name evidence="11" type="ORF">EB796_018001</name>
</gene>
<dbReference type="EC" id="2.3.2.27" evidence="2"/>
<evidence type="ECO:0000256" key="3">
    <source>
        <dbReference type="ARBA" id="ARBA00022679"/>
    </source>
</evidence>
<evidence type="ECO:0000313" key="12">
    <source>
        <dbReference type="Proteomes" id="UP000593567"/>
    </source>
</evidence>
<dbReference type="Pfam" id="PF04564">
    <property type="entry name" value="U-box"/>
    <property type="match status" value="1"/>
</dbReference>
<dbReference type="InterPro" id="IPR013083">
    <property type="entry name" value="Znf_RING/FYVE/PHD"/>
</dbReference>
<dbReference type="GO" id="GO:0043161">
    <property type="term" value="P:proteasome-mediated ubiquitin-dependent protein catabolic process"/>
    <property type="evidence" value="ECO:0007669"/>
    <property type="project" value="TreeGrafter"/>
</dbReference>
<accession>A0A7J7JC88</accession>
<dbReference type="EMBL" id="VXIV02002677">
    <property type="protein sequence ID" value="KAF6023685.1"/>
    <property type="molecule type" value="Genomic_DNA"/>
</dbReference>
<dbReference type="OrthoDB" id="629492at2759"/>
<dbReference type="InterPro" id="IPR041312">
    <property type="entry name" value="CHIP_TPR_N"/>
</dbReference>
<dbReference type="GO" id="GO:0006515">
    <property type="term" value="P:protein quality control for misfolded or incompletely synthesized proteins"/>
    <property type="evidence" value="ECO:0007669"/>
    <property type="project" value="TreeGrafter"/>
</dbReference>
<keyword evidence="5" id="KW-0833">Ubl conjugation pathway</keyword>
<dbReference type="SUPFAM" id="SSF57850">
    <property type="entry name" value="RING/U-box"/>
    <property type="match status" value="1"/>
</dbReference>
<keyword evidence="6 9" id="KW-0802">TPR repeat</keyword>
<dbReference type="PROSITE" id="PS50005">
    <property type="entry name" value="TPR"/>
    <property type="match status" value="2"/>
</dbReference>
<dbReference type="InterPro" id="IPR003613">
    <property type="entry name" value="Ubox_domain"/>
</dbReference>
<dbReference type="CDD" id="cd16654">
    <property type="entry name" value="RING-Ubox_CHIP"/>
    <property type="match status" value="1"/>
</dbReference>
<dbReference type="GO" id="GO:0030018">
    <property type="term" value="C:Z disc"/>
    <property type="evidence" value="ECO:0007669"/>
    <property type="project" value="TreeGrafter"/>
</dbReference>
<evidence type="ECO:0000313" key="11">
    <source>
        <dbReference type="EMBL" id="KAF6023685.1"/>
    </source>
</evidence>
<evidence type="ECO:0000256" key="9">
    <source>
        <dbReference type="PROSITE-ProRule" id="PRU00339"/>
    </source>
</evidence>
<dbReference type="GO" id="GO:0045862">
    <property type="term" value="P:positive regulation of proteolysis"/>
    <property type="evidence" value="ECO:0007669"/>
    <property type="project" value="TreeGrafter"/>
</dbReference>
<dbReference type="FunFam" id="3.30.40.10:FF:000124">
    <property type="entry name" value="STIP1 homology and U box-containing protein 1"/>
    <property type="match status" value="1"/>
</dbReference>
<evidence type="ECO:0000256" key="1">
    <source>
        <dbReference type="ARBA" id="ARBA00000900"/>
    </source>
</evidence>
<dbReference type="Gene3D" id="3.30.40.10">
    <property type="entry name" value="Zinc/RING finger domain, C3HC4 (zinc finger)"/>
    <property type="match status" value="1"/>
</dbReference>